<gene>
    <name evidence="7" type="ORF">Aple_054890</name>
</gene>
<dbReference type="AlphaFoldDB" id="A0A5M3XSN7"/>
<dbReference type="SUPFAM" id="SSF46689">
    <property type="entry name" value="Homeodomain-like"/>
    <property type="match status" value="1"/>
</dbReference>
<keyword evidence="1" id="KW-0678">Repressor</keyword>
<dbReference type="Proteomes" id="UP000377595">
    <property type="component" value="Unassembled WGS sequence"/>
</dbReference>
<dbReference type="Gene3D" id="1.10.357.10">
    <property type="entry name" value="Tetracycline Repressor, domain 2"/>
    <property type="match status" value="1"/>
</dbReference>
<keyword evidence="4" id="KW-0804">Transcription</keyword>
<dbReference type="InterPro" id="IPR050109">
    <property type="entry name" value="HTH-type_TetR-like_transc_reg"/>
</dbReference>
<dbReference type="EMBL" id="BLAF01000032">
    <property type="protein sequence ID" value="GES22591.1"/>
    <property type="molecule type" value="Genomic_DNA"/>
</dbReference>
<proteinExistence type="predicted"/>
<dbReference type="GO" id="GO:0000976">
    <property type="term" value="F:transcription cis-regulatory region binding"/>
    <property type="evidence" value="ECO:0007669"/>
    <property type="project" value="TreeGrafter"/>
</dbReference>
<evidence type="ECO:0000259" key="6">
    <source>
        <dbReference type="PROSITE" id="PS50977"/>
    </source>
</evidence>
<name>A0A5M3XSN7_9ACTN</name>
<reference evidence="7 8" key="1">
    <citation type="submission" date="2019-10" db="EMBL/GenBank/DDBJ databases">
        <title>Whole genome shotgun sequence of Acrocarpospora pleiomorpha NBRC 16267.</title>
        <authorList>
            <person name="Ichikawa N."/>
            <person name="Kimura A."/>
            <person name="Kitahashi Y."/>
            <person name="Komaki H."/>
            <person name="Oguchi A."/>
        </authorList>
    </citation>
    <scope>NUCLEOTIDE SEQUENCE [LARGE SCALE GENOMIC DNA]</scope>
    <source>
        <strain evidence="7 8">NBRC 16267</strain>
    </source>
</reference>
<dbReference type="GO" id="GO:0003700">
    <property type="term" value="F:DNA-binding transcription factor activity"/>
    <property type="evidence" value="ECO:0007669"/>
    <property type="project" value="TreeGrafter"/>
</dbReference>
<dbReference type="InterPro" id="IPR004111">
    <property type="entry name" value="Repressor_TetR_C"/>
</dbReference>
<dbReference type="InterPro" id="IPR001647">
    <property type="entry name" value="HTH_TetR"/>
</dbReference>
<comment type="caution">
    <text evidence="7">The sequence shown here is derived from an EMBL/GenBank/DDBJ whole genome shotgun (WGS) entry which is preliminary data.</text>
</comment>
<dbReference type="PRINTS" id="PR00400">
    <property type="entry name" value="TETREPRESSOR"/>
</dbReference>
<evidence type="ECO:0000256" key="3">
    <source>
        <dbReference type="ARBA" id="ARBA00023125"/>
    </source>
</evidence>
<dbReference type="InterPro" id="IPR003012">
    <property type="entry name" value="Tet_transcr_reg_TetR"/>
</dbReference>
<dbReference type="GO" id="GO:0045892">
    <property type="term" value="P:negative regulation of DNA-templated transcription"/>
    <property type="evidence" value="ECO:0007669"/>
    <property type="project" value="InterPro"/>
</dbReference>
<dbReference type="PANTHER" id="PTHR30055:SF151">
    <property type="entry name" value="TRANSCRIPTIONAL REGULATORY PROTEIN"/>
    <property type="match status" value="1"/>
</dbReference>
<evidence type="ECO:0000313" key="7">
    <source>
        <dbReference type="EMBL" id="GES22591.1"/>
    </source>
</evidence>
<protein>
    <submittedName>
        <fullName evidence="7">Transcriptional regulator</fullName>
    </submittedName>
</protein>
<evidence type="ECO:0000256" key="2">
    <source>
        <dbReference type="ARBA" id="ARBA00023015"/>
    </source>
</evidence>
<evidence type="ECO:0000256" key="1">
    <source>
        <dbReference type="ARBA" id="ARBA00022491"/>
    </source>
</evidence>
<keyword evidence="8" id="KW-1185">Reference proteome</keyword>
<keyword evidence="3 5" id="KW-0238">DNA-binding</keyword>
<evidence type="ECO:0000256" key="5">
    <source>
        <dbReference type="PROSITE-ProRule" id="PRU00335"/>
    </source>
</evidence>
<accession>A0A5M3XSN7</accession>
<dbReference type="PRINTS" id="PR00455">
    <property type="entry name" value="HTHTETR"/>
</dbReference>
<dbReference type="GO" id="GO:0046677">
    <property type="term" value="P:response to antibiotic"/>
    <property type="evidence" value="ECO:0007669"/>
    <property type="project" value="InterPro"/>
</dbReference>
<dbReference type="PANTHER" id="PTHR30055">
    <property type="entry name" value="HTH-TYPE TRANSCRIPTIONAL REGULATOR RUTR"/>
    <property type="match status" value="1"/>
</dbReference>
<dbReference type="InterPro" id="IPR036271">
    <property type="entry name" value="Tet_transcr_reg_TetR-rel_C_sf"/>
</dbReference>
<dbReference type="InterPro" id="IPR009057">
    <property type="entry name" value="Homeodomain-like_sf"/>
</dbReference>
<feature type="domain" description="HTH tetR-type" evidence="6">
    <location>
        <begin position="18"/>
        <end position="78"/>
    </location>
</feature>
<dbReference type="PROSITE" id="PS50977">
    <property type="entry name" value="HTH_TETR_2"/>
    <property type="match status" value="1"/>
</dbReference>
<dbReference type="SUPFAM" id="SSF48498">
    <property type="entry name" value="Tetracyclin repressor-like, C-terminal domain"/>
    <property type="match status" value="1"/>
</dbReference>
<sequence length="235" mass="26359">MDVPTPPWRTPRKTARQQLSQDLLVRTGLRILDEEGLEALSMRRIAQELGTGPASLYAHVANKEELLELIFDEVVGEIEVPVADPARWRDQLKALCWHMYRVLGSHADVGRLALASIPVGPNAARLSEGFLSIMLAGGLPPQMATWGLDRLYLYVTSDAYENSLFLAKQRASGLEPDSWADQFFGQVRTYLSELPADRFPSLTSNVDAMMRGDGDERFEFGLEMLLRGLDSFRDY</sequence>
<dbReference type="RefSeq" id="WP_155347536.1">
    <property type="nucleotide sequence ID" value="NZ_BAAAHM010000035.1"/>
</dbReference>
<keyword evidence="2" id="KW-0805">Transcription regulation</keyword>
<evidence type="ECO:0000313" key="8">
    <source>
        <dbReference type="Proteomes" id="UP000377595"/>
    </source>
</evidence>
<organism evidence="7 8">
    <name type="scientific">Acrocarpospora pleiomorpha</name>
    <dbReference type="NCBI Taxonomy" id="90975"/>
    <lineage>
        <taxon>Bacteria</taxon>
        <taxon>Bacillati</taxon>
        <taxon>Actinomycetota</taxon>
        <taxon>Actinomycetes</taxon>
        <taxon>Streptosporangiales</taxon>
        <taxon>Streptosporangiaceae</taxon>
        <taxon>Acrocarpospora</taxon>
    </lineage>
</organism>
<dbReference type="OrthoDB" id="329481at2"/>
<dbReference type="Pfam" id="PF02909">
    <property type="entry name" value="TetR_C_1"/>
    <property type="match status" value="1"/>
</dbReference>
<dbReference type="Pfam" id="PF00440">
    <property type="entry name" value="TetR_N"/>
    <property type="match status" value="1"/>
</dbReference>
<feature type="DNA-binding region" description="H-T-H motif" evidence="5">
    <location>
        <begin position="41"/>
        <end position="60"/>
    </location>
</feature>
<evidence type="ECO:0000256" key="4">
    <source>
        <dbReference type="ARBA" id="ARBA00023163"/>
    </source>
</evidence>